<dbReference type="InterPro" id="IPR000700">
    <property type="entry name" value="PAS-assoc_C"/>
</dbReference>
<feature type="domain" description="Histidine kinase" evidence="20">
    <location>
        <begin position="1087"/>
        <end position="1309"/>
    </location>
</feature>
<evidence type="ECO:0000256" key="7">
    <source>
        <dbReference type="ARBA" id="ARBA00022692"/>
    </source>
</evidence>
<feature type="transmembrane region" description="Helical" evidence="19">
    <location>
        <begin position="6"/>
        <end position="26"/>
    </location>
</feature>
<keyword evidence="8" id="KW-0547">Nucleotide-binding</keyword>
<dbReference type="Pfam" id="PF00512">
    <property type="entry name" value="HisKA"/>
    <property type="match status" value="1"/>
</dbReference>
<dbReference type="InterPro" id="IPR001610">
    <property type="entry name" value="PAC"/>
</dbReference>
<feature type="coiled-coil region" evidence="18">
    <location>
        <begin position="910"/>
        <end position="937"/>
    </location>
</feature>
<evidence type="ECO:0000256" key="15">
    <source>
        <dbReference type="ARBA" id="ARBA00068150"/>
    </source>
</evidence>
<evidence type="ECO:0000256" key="10">
    <source>
        <dbReference type="ARBA" id="ARBA00022840"/>
    </source>
</evidence>
<feature type="domain" description="PAS" evidence="22">
    <location>
        <begin position="956"/>
        <end position="1011"/>
    </location>
</feature>
<reference evidence="25 26" key="1">
    <citation type="journal article" date="2014" name="Genome Announc.">
        <title>Genome Sequence of Gammaproteobacterial Pseudohaliea rubra Type Strain DSM 19751, Isolated from Coastal Seawater of the Mediterranean Sea.</title>
        <authorList>
            <person name="Spring S."/>
            <person name="Fiebig A."/>
            <person name="Riedel T."/>
            <person name="Goker M."/>
            <person name="Klenk H.P."/>
        </authorList>
    </citation>
    <scope>NUCLEOTIDE SEQUENCE [LARGE SCALE GENOMIC DNA]</scope>
    <source>
        <strain evidence="25 26">DSM 19751</strain>
    </source>
</reference>
<feature type="transmembrane region" description="Helical" evidence="19">
    <location>
        <begin position="294"/>
        <end position="317"/>
    </location>
</feature>
<organism evidence="25 26">
    <name type="scientific">Pseudohaliea rubra DSM 19751</name>
    <dbReference type="NCBI Taxonomy" id="1265313"/>
    <lineage>
        <taxon>Bacteria</taxon>
        <taxon>Pseudomonadati</taxon>
        <taxon>Pseudomonadota</taxon>
        <taxon>Gammaproteobacteria</taxon>
        <taxon>Cellvibrionales</taxon>
        <taxon>Halieaceae</taxon>
        <taxon>Pseudohaliea</taxon>
    </lineage>
</organism>
<keyword evidence="26" id="KW-1185">Reference proteome</keyword>
<dbReference type="Proteomes" id="UP000029640">
    <property type="component" value="Unassembled WGS sequence"/>
</dbReference>
<dbReference type="InterPro" id="IPR001638">
    <property type="entry name" value="Solute-binding_3/MltF_N"/>
</dbReference>
<dbReference type="SMART" id="SM00062">
    <property type="entry name" value="PBPb"/>
    <property type="match status" value="1"/>
</dbReference>
<dbReference type="PANTHER" id="PTHR45339">
    <property type="entry name" value="HYBRID SIGNAL TRANSDUCTION HISTIDINE KINASE J"/>
    <property type="match status" value="1"/>
</dbReference>
<feature type="domain" description="Response regulatory" evidence="21">
    <location>
        <begin position="1326"/>
        <end position="1445"/>
    </location>
</feature>
<dbReference type="CDD" id="cd16922">
    <property type="entry name" value="HATPase_EvgS-ArcB-TorS-like"/>
    <property type="match status" value="1"/>
</dbReference>
<evidence type="ECO:0000256" key="6">
    <source>
        <dbReference type="ARBA" id="ARBA00022679"/>
    </source>
</evidence>
<feature type="transmembrane region" description="Helical" evidence="19">
    <location>
        <begin position="337"/>
        <end position="357"/>
    </location>
</feature>
<dbReference type="SUPFAM" id="SSF55874">
    <property type="entry name" value="ATPase domain of HSP90 chaperone/DNA topoisomerase II/histidine kinase"/>
    <property type="match status" value="1"/>
</dbReference>
<dbReference type="CDD" id="cd17546">
    <property type="entry name" value="REC_hyHK_CKI1_RcsC-like"/>
    <property type="match status" value="2"/>
</dbReference>
<comment type="subunit">
    <text evidence="14">At low DSF concentrations, interacts with RpfF.</text>
</comment>
<evidence type="ECO:0000256" key="1">
    <source>
        <dbReference type="ARBA" id="ARBA00000085"/>
    </source>
</evidence>
<dbReference type="InterPro" id="IPR011006">
    <property type="entry name" value="CheY-like_superfamily"/>
</dbReference>
<dbReference type="PROSITE" id="PS50113">
    <property type="entry name" value="PAC"/>
    <property type="match status" value="3"/>
</dbReference>
<evidence type="ECO:0000256" key="14">
    <source>
        <dbReference type="ARBA" id="ARBA00064003"/>
    </source>
</evidence>
<evidence type="ECO:0000256" key="18">
    <source>
        <dbReference type="SAM" id="Coils"/>
    </source>
</evidence>
<dbReference type="STRING" id="1265313.HRUBRA_00993"/>
<dbReference type="Gene3D" id="3.30.565.10">
    <property type="entry name" value="Histidine kinase-like ATPase, C-terminal domain"/>
    <property type="match status" value="1"/>
</dbReference>
<feature type="domain" description="HPt" evidence="24">
    <location>
        <begin position="1623"/>
        <end position="1724"/>
    </location>
</feature>
<evidence type="ECO:0000256" key="2">
    <source>
        <dbReference type="ARBA" id="ARBA00004651"/>
    </source>
</evidence>
<dbReference type="eggNOG" id="COG0834">
    <property type="taxonomic scope" value="Bacteria"/>
</dbReference>
<keyword evidence="18" id="KW-0175">Coiled coil</keyword>
<dbReference type="GO" id="GO:0005886">
    <property type="term" value="C:plasma membrane"/>
    <property type="evidence" value="ECO:0007669"/>
    <property type="project" value="UniProtKB-SubCell"/>
</dbReference>
<keyword evidence="12" id="KW-0902">Two-component regulatory system</keyword>
<evidence type="ECO:0000256" key="17">
    <source>
        <dbReference type="PROSITE-ProRule" id="PRU00169"/>
    </source>
</evidence>
<protein>
    <recommendedName>
        <fullName evidence="15">Sensory/regulatory protein RpfC</fullName>
        <ecNumber evidence="3">2.7.13.3</ecNumber>
    </recommendedName>
</protein>
<dbReference type="PROSITE" id="PS50112">
    <property type="entry name" value="PAS"/>
    <property type="match status" value="3"/>
</dbReference>
<accession>A0A095X0I4</accession>
<dbReference type="Pfam" id="PF01627">
    <property type="entry name" value="Hpt"/>
    <property type="match status" value="1"/>
</dbReference>
<dbReference type="eggNOG" id="COG4251">
    <property type="taxonomic scope" value="Bacteria"/>
</dbReference>
<dbReference type="InterPro" id="IPR013767">
    <property type="entry name" value="PAS_fold"/>
</dbReference>
<dbReference type="Gene3D" id="1.10.287.130">
    <property type="match status" value="1"/>
</dbReference>
<keyword evidence="9" id="KW-0418">Kinase</keyword>
<dbReference type="SUPFAM" id="SSF47384">
    <property type="entry name" value="Homodimeric domain of signal transducing histidine kinase"/>
    <property type="match status" value="1"/>
</dbReference>
<evidence type="ECO:0000256" key="9">
    <source>
        <dbReference type="ARBA" id="ARBA00022777"/>
    </source>
</evidence>
<proteinExistence type="predicted"/>
<dbReference type="SUPFAM" id="SSF53850">
    <property type="entry name" value="Periplasmic binding protein-like II"/>
    <property type="match status" value="1"/>
</dbReference>
<dbReference type="GO" id="GO:0005524">
    <property type="term" value="F:ATP binding"/>
    <property type="evidence" value="ECO:0007669"/>
    <property type="project" value="UniProtKB-KW"/>
</dbReference>
<evidence type="ECO:0000313" key="25">
    <source>
        <dbReference type="EMBL" id="KGE04409.1"/>
    </source>
</evidence>
<evidence type="ECO:0000259" key="20">
    <source>
        <dbReference type="PROSITE" id="PS50109"/>
    </source>
</evidence>
<dbReference type="PRINTS" id="PR00344">
    <property type="entry name" value="BCTRLSENSOR"/>
</dbReference>
<dbReference type="InterPro" id="IPR005467">
    <property type="entry name" value="His_kinase_dom"/>
</dbReference>
<dbReference type="NCBIfam" id="TIGR00229">
    <property type="entry name" value="sensory_box"/>
    <property type="match status" value="3"/>
</dbReference>
<evidence type="ECO:0000259" key="21">
    <source>
        <dbReference type="PROSITE" id="PS50110"/>
    </source>
</evidence>
<dbReference type="CDD" id="cd00130">
    <property type="entry name" value="PAS"/>
    <property type="match status" value="3"/>
</dbReference>
<comment type="caution">
    <text evidence="25">The sequence shown here is derived from an EMBL/GenBank/DDBJ whole genome shotgun (WGS) entry which is preliminary data.</text>
</comment>
<keyword evidence="4" id="KW-1003">Cell membrane</keyword>
<dbReference type="SMART" id="SM00388">
    <property type="entry name" value="HisKA"/>
    <property type="match status" value="1"/>
</dbReference>
<dbReference type="PROSITE" id="PS50110">
    <property type="entry name" value="RESPONSE_REGULATORY"/>
    <property type="match status" value="2"/>
</dbReference>
<keyword evidence="5 17" id="KW-0597">Phosphoprotein</keyword>
<evidence type="ECO:0000259" key="24">
    <source>
        <dbReference type="PROSITE" id="PS50894"/>
    </source>
</evidence>
<evidence type="ECO:0000256" key="5">
    <source>
        <dbReference type="ARBA" id="ARBA00022553"/>
    </source>
</evidence>
<dbReference type="Pfam" id="PF08447">
    <property type="entry name" value="PAS_3"/>
    <property type="match status" value="1"/>
</dbReference>
<evidence type="ECO:0000256" key="3">
    <source>
        <dbReference type="ARBA" id="ARBA00012438"/>
    </source>
</evidence>
<dbReference type="RefSeq" id="WP_052094836.1">
    <property type="nucleotide sequence ID" value="NZ_KN234785.1"/>
</dbReference>
<dbReference type="SMART" id="SM00448">
    <property type="entry name" value="REC"/>
    <property type="match status" value="2"/>
</dbReference>
<dbReference type="EC" id="2.7.13.3" evidence="3"/>
<dbReference type="GO" id="GO:0006355">
    <property type="term" value="P:regulation of DNA-templated transcription"/>
    <property type="evidence" value="ECO:0007669"/>
    <property type="project" value="InterPro"/>
</dbReference>
<dbReference type="Gene3D" id="3.40.50.2300">
    <property type="match status" value="2"/>
</dbReference>
<dbReference type="InterPro" id="IPR036641">
    <property type="entry name" value="HPT_dom_sf"/>
</dbReference>
<evidence type="ECO:0000259" key="22">
    <source>
        <dbReference type="PROSITE" id="PS50112"/>
    </source>
</evidence>
<evidence type="ECO:0000259" key="23">
    <source>
        <dbReference type="PROSITE" id="PS50113"/>
    </source>
</evidence>
<dbReference type="CDD" id="cd01007">
    <property type="entry name" value="PBP2_BvgS_HisK_like"/>
    <property type="match status" value="1"/>
</dbReference>
<evidence type="ECO:0000256" key="16">
    <source>
        <dbReference type="PROSITE-ProRule" id="PRU00110"/>
    </source>
</evidence>
<dbReference type="Gene3D" id="1.20.120.160">
    <property type="entry name" value="HPT domain"/>
    <property type="match status" value="1"/>
</dbReference>
<dbReference type="InterPro" id="IPR003661">
    <property type="entry name" value="HisK_dim/P_dom"/>
</dbReference>
<dbReference type="SUPFAM" id="SSF47226">
    <property type="entry name" value="Histidine-containing phosphotransfer domain, HPT domain"/>
    <property type="match status" value="1"/>
</dbReference>
<dbReference type="GO" id="GO:0000155">
    <property type="term" value="F:phosphorelay sensor kinase activity"/>
    <property type="evidence" value="ECO:0007669"/>
    <property type="project" value="InterPro"/>
</dbReference>
<dbReference type="CDD" id="cd00082">
    <property type="entry name" value="HisKA"/>
    <property type="match status" value="1"/>
</dbReference>
<dbReference type="EMBL" id="AUVB01000027">
    <property type="protein sequence ID" value="KGE04409.1"/>
    <property type="molecule type" value="Genomic_DNA"/>
</dbReference>
<dbReference type="InterPro" id="IPR013655">
    <property type="entry name" value="PAS_fold_3"/>
</dbReference>
<feature type="modified residue" description="4-aspartylphosphate" evidence="17">
    <location>
        <position position="1377"/>
    </location>
</feature>
<dbReference type="PANTHER" id="PTHR45339:SF1">
    <property type="entry name" value="HYBRID SIGNAL TRANSDUCTION HISTIDINE KINASE J"/>
    <property type="match status" value="1"/>
</dbReference>
<keyword evidence="7 19" id="KW-0812">Transmembrane</keyword>
<dbReference type="Pfam" id="PF00497">
    <property type="entry name" value="SBP_bac_3"/>
    <property type="match status" value="1"/>
</dbReference>
<dbReference type="InterPro" id="IPR000014">
    <property type="entry name" value="PAS"/>
</dbReference>
<feature type="domain" description="PAC" evidence="23">
    <location>
        <begin position="743"/>
        <end position="797"/>
    </location>
</feature>
<evidence type="ECO:0000256" key="11">
    <source>
        <dbReference type="ARBA" id="ARBA00022989"/>
    </source>
</evidence>
<evidence type="ECO:0000256" key="13">
    <source>
        <dbReference type="ARBA" id="ARBA00023136"/>
    </source>
</evidence>
<feature type="domain" description="Response regulatory" evidence="21">
    <location>
        <begin position="1469"/>
        <end position="1585"/>
    </location>
</feature>
<comment type="catalytic activity">
    <reaction evidence="1">
        <text>ATP + protein L-histidine = ADP + protein N-phospho-L-histidine.</text>
        <dbReference type="EC" id="2.7.13.3"/>
    </reaction>
</comment>
<dbReference type="eggNOG" id="COG0642">
    <property type="taxonomic scope" value="Bacteria"/>
</dbReference>
<dbReference type="SMART" id="SM00091">
    <property type="entry name" value="PAS"/>
    <property type="match status" value="2"/>
</dbReference>
<dbReference type="FunFam" id="3.30.565.10:FF:000010">
    <property type="entry name" value="Sensor histidine kinase RcsC"/>
    <property type="match status" value="1"/>
</dbReference>
<keyword evidence="11 19" id="KW-1133">Transmembrane helix</keyword>
<feature type="domain" description="PAC" evidence="23">
    <location>
        <begin position="1016"/>
        <end position="1069"/>
    </location>
</feature>
<keyword evidence="10" id="KW-0067">ATP-binding</keyword>
<evidence type="ECO:0000313" key="26">
    <source>
        <dbReference type="Proteomes" id="UP000029640"/>
    </source>
</evidence>
<dbReference type="Gene3D" id="3.40.190.10">
    <property type="entry name" value="Periplasmic binding protein-like II"/>
    <property type="match status" value="2"/>
</dbReference>
<dbReference type="PROSITE" id="PS50894">
    <property type="entry name" value="HPT"/>
    <property type="match status" value="1"/>
</dbReference>
<feature type="modified residue" description="4-aspartylphosphate" evidence="17">
    <location>
        <position position="1518"/>
    </location>
</feature>
<feature type="transmembrane region" description="Helical" evidence="19">
    <location>
        <begin position="633"/>
        <end position="655"/>
    </location>
</feature>
<gene>
    <name evidence="25" type="ORF">HRUBRA_00993</name>
</gene>
<keyword evidence="6" id="KW-0808">Transferase</keyword>
<evidence type="ECO:0000256" key="19">
    <source>
        <dbReference type="SAM" id="Phobius"/>
    </source>
</evidence>
<dbReference type="Pfam" id="PF02518">
    <property type="entry name" value="HATPase_c"/>
    <property type="match status" value="1"/>
</dbReference>
<feature type="domain" description="PAS" evidence="22">
    <location>
        <begin position="798"/>
        <end position="843"/>
    </location>
</feature>
<dbReference type="FunFam" id="1.10.287.130:FF:000002">
    <property type="entry name" value="Two-component osmosensing histidine kinase"/>
    <property type="match status" value="1"/>
</dbReference>
<dbReference type="HOGENOM" id="CLU_238021_0_0_6"/>
<dbReference type="SMART" id="SM00086">
    <property type="entry name" value="PAC"/>
    <property type="match status" value="3"/>
</dbReference>
<dbReference type="SUPFAM" id="SSF52172">
    <property type="entry name" value="CheY-like"/>
    <property type="match status" value="2"/>
</dbReference>
<feature type="domain" description="PAS" evidence="22">
    <location>
        <begin position="672"/>
        <end position="718"/>
    </location>
</feature>
<dbReference type="InterPro" id="IPR008207">
    <property type="entry name" value="Sig_transdc_His_kin_Hpt_dom"/>
</dbReference>
<dbReference type="PROSITE" id="PS50109">
    <property type="entry name" value="HIS_KIN"/>
    <property type="match status" value="1"/>
</dbReference>
<dbReference type="InterPro" id="IPR004358">
    <property type="entry name" value="Sig_transdc_His_kin-like_C"/>
</dbReference>
<dbReference type="SMART" id="SM00387">
    <property type="entry name" value="HATPase_c"/>
    <property type="match status" value="1"/>
</dbReference>
<evidence type="ECO:0000256" key="4">
    <source>
        <dbReference type="ARBA" id="ARBA00022475"/>
    </source>
</evidence>
<evidence type="ECO:0000256" key="12">
    <source>
        <dbReference type="ARBA" id="ARBA00023012"/>
    </source>
</evidence>
<feature type="domain" description="PAC" evidence="23">
    <location>
        <begin position="874"/>
        <end position="926"/>
    </location>
</feature>
<dbReference type="Pfam" id="PF00072">
    <property type="entry name" value="Response_reg"/>
    <property type="match status" value="2"/>
</dbReference>
<sequence>MPRLARWHYLAVTGLLAGLLIASFLFQGAPQAQGDRSGPVRLELTEAERQWLREHPVLRASGETDWPPFNFRYADRQHGYSVDYLELLAKRLGVEVEYVTGRSWSQFMEDLREGRVDVLLNAVRTEDRARWMAFTNPYGDFTVGIASRGQDPIRTSAALAGRTVAHAAGFASEQFLADYIPEADAVPAADIRAALDLVAAGKADAAIGVTPSMRYQIAEHLLDNVAVTGIIPVPGDDWRLLRLAVHKDQQQLVTILEKAVATVSERELRSLRAHWLDDAQFRGAIAAGEDEPSLGFLAPSLVALVLVLLIALLWLFFNRLSAPMQERLVSDARLRAWLVALLLAFFLVTTWLAWHAMERRELATRKLYGETLLGINALLLEDLRQWSARWRDVARQLAADPRVRATVMEGEPAAMEKSCRLLGAVCAFAGRDDLRVVLAGGETVAQLSVPEAVWQGDTRFEVLPPRPGEPRRFAVFAPVRDGPDEAISGAVILTKSLVEAGLLRVFEAARVGGTGESYAMDGTGRLVSATRFPGMVQGFAKLLEDGVLQARDPGGSLQDGYEPTGKPSQWPLTRLAQSALAGDTGVDIDGYRDYRGVTVFGAWAWFEPLGIAIATEIDAAEVLDPLRLEQKRLIGLLSAILLVVLALLAFLFWLGGTARLSLRRRLQQQERELRTLGAALRASPLAVLSTDREGTILSTNPAFTTITGYTPEEALGQTPRILKSPRTPTRTHDELWDSLLAGNTWRGELVNRCKDGSEYNARMTITPLLDNRGQPETFVGVQEDITETVSAHNAEARASRRVELLLANAGEGIVGLDRQGHIVFTNHALRTMLGYDAGELEGEYMHGKLHYARVDGSPMPESECHMMPGLEARQVVEEDVLWRRDGTPLSIAYTASPVQDDPDGLAVVVVVRDITARKRAERQLQSAEQRLVGAAEAAGLGLWEYRPGQGVRDVSVNEQLPRLLGYAPEQLRAGSGPWAPLREGHKTMEELLNPEDVPSVGEHLMNMLRARGEYTSRVEFRMRCADGRWRWFAAVGQVLERDAEGRALRVAGVQIDIERDKELAHRLEEAKLAAEAASRAKADFLANMSHEIRTPMNAIIGMTQLALNTELNERQRGYVGKSYEAAQSLLTIINDILDFSRIEAGRLEMESSEFDLDEVFGGLGSLVGLSAEEKGQELVFYRAPNVPRWLVGDAGRLRQVLVNLGSNAVKFTGDGGEVVVMVQLAAASDDIAELHFSVRDTGIGMSEEQQQKLFQAFTQADTTITRRYGGTGLGLAISKNLVGLMGGRIWCESEPGIGSTFHFTAQFIIAGEDGAALPGAEVDSPRVLLVEDSATTRMLVASMLSNLDCEVDSVDSGEAALIRLAAADRPYDVVVMDWKMPGMDGIATVRAMLDDDRFADVPAVVMATAYAANDARSAAGDLPIEIFLQKPVTPSSLFDAIVTSLGAHVVSAGGARPRNPGSSGITGARILLVEDNDINREVAQEFLAGEGVEVLTAVNGEEALAVLEQEAVDGVLMDCQMPIMDGYEATRKLREQPAFAELPVIAMTAEVMTGDRERAFAAGMNEHVGKPIDFDELSAVLRRWIVPASGRAAPRRPVPSMVPELPLLPGIDRDAALANAGGSGELVLRLLDRFRKDYRDYEGSFREALRVEDGAAAERSAHTLKSVAGTLGAGDLETAAGDLERTLKENGDQGSVDEALASTLAALAVVLESLEALHEAGPAERDASDQAAPDSEALANGLAELDRLLADNDTGALELFAHLRDALEARYGERPIRRLAVAVDGYEFGQARTRLAALEPGDAA</sequence>
<dbReference type="InterPro" id="IPR003594">
    <property type="entry name" value="HATPase_dom"/>
</dbReference>
<evidence type="ECO:0000256" key="8">
    <source>
        <dbReference type="ARBA" id="ARBA00022741"/>
    </source>
</evidence>
<name>A0A095X0I4_9GAMM</name>
<dbReference type="InterPro" id="IPR036890">
    <property type="entry name" value="HATPase_C_sf"/>
</dbReference>
<dbReference type="InterPro" id="IPR035965">
    <property type="entry name" value="PAS-like_dom_sf"/>
</dbReference>
<dbReference type="InterPro" id="IPR036097">
    <property type="entry name" value="HisK_dim/P_sf"/>
</dbReference>
<dbReference type="SUPFAM" id="SSF55785">
    <property type="entry name" value="PYP-like sensor domain (PAS domain)"/>
    <property type="match status" value="3"/>
</dbReference>
<feature type="modified residue" description="Phosphohistidine" evidence="16">
    <location>
        <position position="1662"/>
    </location>
</feature>
<comment type="subcellular location">
    <subcellularLocation>
        <location evidence="2">Cell membrane</location>
        <topology evidence="2">Multi-pass membrane protein</topology>
    </subcellularLocation>
</comment>
<keyword evidence="13 19" id="KW-0472">Membrane</keyword>
<dbReference type="Gene3D" id="3.30.450.20">
    <property type="entry name" value="PAS domain"/>
    <property type="match status" value="3"/>
</dbReference>
<dbReference type="InterPro" id="IPR001789">
    <property type="entry name" value="Sig_transdc_resp-reg_receiver"/>
</dbReference>
<dbReference type="Pfam" id="PF00989">
    <property type="entry name" value="PAS"/>
    <property type="match status" value="2"/>
</dbReference>